<reference evidence="1" key="1">
    <citation type="submission" date="2021-02" db="EMBL/GenBank/DDBJ databases">
        <authorList>
            <person name="Nowell W R."/>
        </authorList>
    </citation>
    <scope>NUCLEOTIDE SEQUENCE</scope>
</reference>
<sequence>MLATLVRNALNENKMRIIYEYLAEASLVFPKERVRSICHGVARIFRPMGKLLVPRKIRWAKWARFLSMVQKVLAE</sequence>
<dbReference type="Proteomes" id="UP000663891">
    <property type="component" value="Unassembled WGS sequence"/>
</dbReference>
<accession>A0A814SB27</accession>
<evidence type="ECO:0000313" key="1">
    <source>
        <dbReference type="EMBL" id="CAF1142683.1"/>
    </source>
</evidence>
<comment type="caution">
    <text evidence="1">The sequence shown here is derived from an EMBL/GenBank/DDBJ whole genome shotgun (WGS) entry which is preliminary data.</text>
</comment>
<organism evidence="1 2">
    <name type="scientific">Adineta steineri</name>
    <dbReference type="NCBI Taxonomy" id="433720"/>
    <lineage>
        <taxon>Eukaryota</taxon>
        <taxon>Metazoa</taxon>
        <taxon>Spiralia</taxon>
        <taxon>Gnathifera</taxon>
        <taxon>Rotifera</taxon>
        <taxon>Eurotatoria</taxon>
        <taxon>Bdelloidea</taxon>
        <taxon>Adinetida</taxon>
        <taxon>Adinetidae</taxon>
        <taxon>Adineta</taxon>
    </lineage>
</organism>
<name>A0A814SB27_9BILA</name>
<evidence type="ECO:0000313" key="2">
    <source>
        <dbReference type="Proteomes" id="UP000663891"/>
    </source>
</evidence>
<dbReference type="OrthoDB" id="28245at2759"/>
<dbReference type="EMBL" id="CAJNON010000251">
    <property type="protein sequence ID" value="CAF1142683.1"/>
    <property type="molecule type" value="Genomic_DNA"/>
</dbReference>
<gene>
    <name evidence="1" type="ORF">VCS650_LOCUS22361</name>
</gene>
<proteinExistence type="predicted"/>
<dbReference type="AlphaFoldDB" id="A0A814SB27"/>
<protein>
    <submittedName>
        <fullName evidence="1">Uncharacterized protein</fullName>
    </submittedName>
</protein>